<keyword evidence="4" id="KW-0223">Dioxygenase</keyword>
<feature type="domain" description="Fe2OG dioxygenase" evidence="7">
    <location>
        <begin position="263"/>
        <end position="357"/>
    </location>
</feature>
<keyword evidence="2" id="KW-0479">Metal-binding</keyword>
<dbReference type="Pfam" id="PF13640">
    <property type="entry name" value="2OG-FeII_Oxy_3"/>
    <property type="match status" value="1"/>
</dbReference>
<reference evidence="8 9" key="1">
    <citation type="submission" date="2024-09" db="EMBL/GenBank/DDBJ databases">
        <authorList>
            <person name="Sun Q."/>
            <person name="Mori K."/>
        </authorList>
    </citation>
    <scope>NUCLEOTIDE SEQUENCE [LARGE SCALE GENOMIC DNA]</scope>
    <source>
        <strain evidence="8 9">CCM 7468</strain>
    </source>
</reference>
<dbReference type="SMART" id="SM00702">
    <property type="entry name" value="P4Hc"/>
    <property type="match status" value="1"/>
</dbReference>
<dbReference type="RefSeq" id="WP_377048694.1">
    <property type="nucleotide sequence ID" value="NZ_JBHLVZ010000002.1"/>
</dbReference>
<evidence type="ECO:0000256" key="3">
    <source>
        <dbReference type="ARBA" id="ARBA00022896"/>
    </source>
</evidence>
<comment type="caution">
    <text evidence="8">The sequence shown here is derived from an EMBL/GenBank/DDBJ whole genome shotgun (WGS) entry which is preliminary data.</text>
</comment>
<name>A0ABV6IMF1_9PROT</name>
<protein>
    <submittedName>
        <fullName evidence="8">2OG-Fe(II) oxygenase</fullName>
        <ecNumber evidence="8">1.14.11.-</ecNumber>
    </submittedName>
</protein>
<gene>
    <name evidence="8" type="ORF">ACFFIC_03560</name>
</gene>
<dbReference type="Gene3D" id="2.60.120.620">
    <property type="entry name" value="q2cbj1_9rhob like domain"/>
    <property type="match status" value="1"/>
</dbReference>
<dbReference type="InterPro" id="IPR044862">
    <property type="entry name" value="Pro_4_hyd_alph_FE2OG_OXY"/>
</dbReference>
<sequence length="376" mass="40719">MSDTSASPPRPASATRFLPGDPVPMFHAATDGNPRYAFDSVAGRYVLLAFLGSSSHPASAAAWEALGRARVEGLFDDARACAYAVTADPADAAPRLADAVPGLRVFRDHDLAVSRAFGAYAAPAVEGEKPVYSPFALLLDPMLRVLAHAPVAEIGALLAALAALPPPALHSGAEVPAPVLVLPRVLEPDFCRGLIDIYEAHGGTESGFMRDVDGRTVPQIDSGHKRRKDHVIADEAVRAALRERLVRRLVPEIRRSFQFQATRIERYIVACYDAADGGHFRAHRDNTTRGTAHRRFAVSINLNDSFEGGDLWFPEFGPRLYRPPPGGAVVFSCSLLHEATRVREGVRFATLPFLYDEAAAKVREEGRRFLGLPAEA</sequence>
<dbReference type="EMBL" id="JBHLVZ010000002">
    <property type="protein sequence ID" value="MFC0384626.1"/>
    <property type="molecule type" value="Genomic_DNA"/>
</dbReference>
<dbReference type="EC" id="1.14.11.-" evidence="8"/>
<dbReference type="GO" id="GO:0016491">
    <property type="term" value="F:oxidoreductase activity"/>
    <property type="evidence" value="ECO:0007669"/>
    <property type="project" value="UniProtKB-KW"/>
</dbReference>
<comment type="cofactor">
    <cofactor evidence="1">
        <name>L-ascorbate</name>
        <dbReference type="ChEBI" id="CHEBI:38290"/>
    </cofactor>
</comment>
<dbReference type="InterPro" id="IPR005123">
    <property type="entry name" value="Oxoglu/Fe-dep_dioxygenase_dom"/>
</dbReference>
<keyword evidence="6" id="KW-0408">Iron</keyword>
<keyword evidence="3" id="KW-0847">Vitamin C</keyword>
<evidence type="ECO:0000313" key="9">
    <source>
        <dbReference type="Proteomes" id="UP001589789"/>
    </source>
</evidence>
<organism evidence="8 9">
    <name type="scientific">Muricoccus vinaceus</name>
    <dbReference type="NCBI Taxonomy" id="424704"/>
    <lineage>
        <taxon>Bacteria</taxon>
        <taxon>Pseudomonadati</taxon>
        <taxon>Pseudomonadota</taxon>
        <taxon>Alphaproteobacteria</taxon>
        <taxon>Acetobacterales</taxon>
        <taxon>Roseomonadaceae</taxon>
        <taxon>Muricoccus</taxon>
    </lineage>
</organism>
<keyword evidence="9" id="KW-1185">Reference proteome</keyword>
<dbReference type="InterPro" id="IPR006620">
    <property type="entry name" value="Pro_4_hyd_alph"/>
</dbReference>
<evidence type="ECO:0000256" key="6">
    <source>
        <dbReference type="ARBA" id="ARBA00023004"/>
    </source>
</evidence>
<dbReference type="Proteomes" id="UP001589789">
    <property type="component" value="Unassembled WGS sequence"/>
</dbReference>
<dbReference type="PROSITE" id="PS51471">
    <property type="entry name" value="FE2OG_OXY"/>
    <property type="match status" value="1"/>
</dbReference>
<evidence type="ECO:0000256" key="5">
    <source>
        <dbReference type="ARBA" id="ARBA00023002"/>
    </source>
</evidence>
<dbReference type="Gene3D" id="3.40.30.10">
    <property type="entry name" value="Glutaredoxin"/>
    <property type="match status" value="1"/>
</dbReference>
<evidence type="ECO:0000259" key="7">
    <source>
        <dbReference type="PROSITE" id="PS51471"/>
    </source>
</evidence>
<accession>A0ABV6IMF1</accession>
<evidence type="ECO:0000256" key="4">
    <source>
        <dbReference type="ARBA" id="ARBA00022964"/>
    </source>
</evidence>
<evidence type="ECO:0000256" key="2">
    <source>
        <dbReference type="ARBA" id="ARBA00022723"/>
    </source>
</evidence>
<proteinExistence type="predicted"/>
<evidence type="ECO:0000313" key="8">
    <source>
        <dbReference type="EMBL" id="MFC0384626.1"/>
    </source>
</evidence>
<dbReference type="InterPro" id="IPR036249">
    <property type="entry name" value="Thioredoxin-like_sf"/>
</dbReference>
<keyword evidence="5 8" id="KW-0560">Oxidoreductase</keyword>
<dbReference type="SUPFAM" id="SSF52833">
    <property type="entry name" value="Thioredoxin-like"/>
    <property type="match status" value="1"/>
</dbReference>
<evidence type="ECO:0000256" key="1">
    <source>
        <dbReference type="ARBA" id="ARBA00001961"/>
    </source>
</evidence>